<dbReference type="RefSeq" id="WP_172191883.1">
    <property type="nucleotide sequence ID" value="NZ_CAWPPK010000051.1"/>
</dbReference>
<dbReference type="EMBL" id="SRRZ01000144">
    <property type="protein sequence ID" value="NQE37663.1"/>
    <property type="molecule type" value="Genomic_DNA"/>
</dbReference>
<sequence>MNRRNFIQYSALGSASFIVNLGLHNPQKADAFLFLLANPLLRLVLGGLGRGAFSFFQQRNQQWYDKRLEVQLAQREFLERQFTNGEHPGFVKVLSREDNR</sequence>
<gene>
    <name evidence="1" type="ORF">E5S67_05438</name>
</gene>
<reference evidence="1 2" key="1">
    <citation type="journal article" date="2020" name="Sci. Rep.">
        <title>A novel cyanobacterial geosmin producer, revising GeoA distribution and dispersion patterns in Bacteria.</title>
        <authorList>
            <person name="Churro C."/>
            <person name="Semedo-Aguiar A.P."/>
            <person name="Silva A.D."/>
            <person name="Pereira-Leal J.B."/>
            <person name="Leite R.B."/>
        </authorList>
    </citation>
    <scope>NUCLEOTIDE SEQUENCE [LARGE SCALE GENOMIC DNA]</scope>
    <source>
        <strain evidence="1 2">IPMA8</strain>
    </source>
</reference>
<keyword evidence="2" id="KW-1185">Reference proteome</keyword>
<evidence type="ECO:0000313" key="2">
    <source>
        <dbReference type="Proteomes" id="UP000702425"/>
    </source>
</evidence>
<proteinExistence type="predicted"/>
<comment type="caution">
    <text evidence="1">The sequence shown here is derived from an EMBL/GenBank/DDBJ whole genome shotgun (WGS) entry which is preliminary data.</text>
</comment>
<evidence type="ECO:0000313" key="1">
    <source>
        <dbReference type="EMBL" id="NQE37663.1"/>
    </source>
</evidence>
<protein>
    <submittedName>
        <fullName evidence="1">Uncharacterized protein</fullName>
    </submittedName>
</protein>
<organism evidence="1 2">
    <name type="scientific">Microcoleus asticus IPMA8</name>
    <dbReference type="NCBI Taxonomy" id="2563858"/>
    <lineage>
        <taxon>Bacteria</taxon>
        <taxon>Bacillati</taxon>
        <taxon>Cyanobacteriota</taxon>
        <taxon>Cyanophyceae</taxon>
        <taxon>Oscillatoriophycideae</taxon>
        <taxon>Oscillatoriales</taxon>
        <taxon>Microcoleaceae</taxon>
        <taxon>Microcoleus</taxon>
        <taxon>Microcoleus asticus</taxon>
    </lineage>
</organism>
<name>A0ABX2D761_9CYAN</name>
<accession>A0ABX2D761</accession>
<dbReference type="Proteomes" id="UP000702425">
    <property type="component" value="Unassembled WGS sequence"/>
</dbReference>